<organism evidence="1 2">
    <name type="scientific">Butyricimonas hominis</name>
    <dbReference type="NCBI Taxonomy" id="2763032"/>
    <lineage>
        <taxon>Bacteria</taxon>
        <taxon>Pseudomonadati</taxon>
        <taxon>Bacteroidota</taxon>
        <taxon>Bacteroidia</taxon>
        <taxon>Bacteroidales</taxon>
        <taxon>Odoribacteraceae</taxon>
        <taxon>Butyricimonas</taxon>
    </lineage>
</organism>
<dbReference type="Pfam" id="PF19781">
    <property type="entry name" value="DUF6266"/>
    <property type="match status" value="1"/>
</dbReference>
<evidence type="ECO:0000313" key="2">
    <source>
        <dbReference type="Proteomes" id="UP000646484"/>
    </source>
</evidence>
<gene>
    <name evidence="1" type="ORF">H8S64_10850</name>
</gene>
<proteinExistence type="predicted"/>
<protein>
    <submittedName>
        <fullName evidence="1">Uncharacterized protein</fullName>
    </submittedName>
</protein>
<sequence length="206" mass="22788">MAKTEESIRGKVGNTVFYRVGNETRVRSTASNYIDADTVKQRANRSCLRVAVRFYQHLKGTILQEAWKVAAGGSGINGYNAFMKLNMTVFRSDGKIGDFSRLQLSVGLLQKANHLKATVADDDTVTLTWEKGMDVPSARENDGLVVVVLYANRSFSPVFIDTDGATRGGGKAIFRLTRKQGTAAHLYSFFKEKEGKAYSASQYIRI</sequence>
<dbReference type="EMBL" id="JACOOH010000004">
    <property type="protein sequence ID" value="MBC5621597.1"/>
    <property type="molecule type" value="Genomic_DNA"/>
</dbReference>
<comment type="caution">
    <text evidence="1">The sequence shown here is derived from an EMBL/GenBank/DDBJ whole genome shotgun (WGS) entry which is preliminary data.</text>
</comment>
<dbReference type="Proteomes" id="UP000646484">
    <property type="component" value="Unassembled WGS sequence"/>
</dbReference>
<keyword evidence="2" id="KW-1185">Reference proteome</keyword>
<accession>A0ABR7D1G8</accession>
<name>A0ABR7D1G8_9BACT</name>
<reference evidence="1 2" key="1">
    <citation type="submission" date="2020-08" db="EMBL/GenBank/DDBJ databases">
        <title>Genome public.</title>
        <authorList>
            <person name="Liu C."/>
            <person name="Sun Q."/>
        </authorList>
    </citation>
    <scope>NUCLEOTIDE SEQUENCE [LARGE SCALE GENOMIC DNA]</scope>
    <source>
        <strain evidence="1 2">NSJ-56</strain>
    </source>
</reference>
<dbReference type="InterPro" id="IPR046233">
    <property type="entry name" value="DUF6266"/>
</dbReference>
<evidence type="ECO:0000313" key="1">
    <source>
        <dbReference type="EMBL" id="MBC5621597.1"/>
    </source>
</evidence>
<dbReference type="RefSeq" id="WP_186976071.1">
    <property type="nucleotide sequence ID" value="NZ_JACOOH010000004.1"/>
</dbReference>